<sequence length="330" mass="38421">MKLNKYLIHIGIWMGLVVLRLLAGNFNNSFWNTFTFSILLYSIFALIFYSTVFVELKYFEAKKHLPFYLSLIGVFLGGTVLLRLLFIKFDTELFIESSSGIRQVGFVRVGLIMLFALLYSTIVKNQLIEQQKKTIMLEKTQQELEFLKVQINPHFFFNTLNNIYGLTYQKDDKAPEVVLKLSEAMRYIIYETKAEFVPLSKELRFIENYIELESLRLTNKDKVSFNNEIVSTPYKITPLILLSFIENCFKHSDITHNSDGSIEINIWEESSVLNFSCSNTYDTKTKKMAGGIGSQNAKKRLDLIYTNSYQLETELEGDKYFMFLKLPLKL</sequence>
<name>A0AC61NMR9_9BACT</name>
<dbReference type="Proteomes" id="UP000826212">
    <property type="component" value="Chromosome"/>
</dbReference>
<evidence type="ECO:0000313" key="1">
    <source>
        <dbReference type="EMBL" id="QZE15856.1"/>
    </source>
</evidence>
<proteinExistence type="predicted"/>
<accession>A0AC61NMR9</accession>
<keyword evidence="1" id="KW-0808">Transferase</keyword>
<keyword evidence="1" id="KW-0418">Kinase</keyword>
<organism evidence="1 2">
    <name type="scientific">Halosquirtibacter laminarini</name>
    <dbReference type="NCBI Taxonomy" id="3374600"/>
    <lineage>
        <taxon>Bacteria</taxon>
        <taxon>Pseudomonadati</taxon>
        <taxon>Bacteroidota</taxon>
        <taxon>Bacteroidia</taxon>
        <taxon>Marinilabiliales</taxon>
        <taxon>Prolixibacteraceae</taxon>
        <taxon>Halosquirtibacter</taxon>
    </lineage>
</organism>
<keyword evidence="2" id="KW-1185">Reference proteome</keyword>
<dbReference type="EMBL" id="CP081303">
    <property type="protein sequence ID" value="QZE15856.1"/>
    <property type="molecule type" value="Genomic_DNA"/>
</dbReference>
<protein>
    <submittedName>
        <fullName evidence="1">Histidine kinase</fullName>
    </submittedName>
</protein>
<reference evidence="1" key="1">
    <citation type="submission" date="2021-08" db="EMBL/GenBank/DDBJ databases">
        <title>Novel anaerobic bacterium isolated from sea squirt in East Sea, Republic of Korea.</title>
        <authorList>
            <person name="Nguyen T.H."/>
            <person name="Li Z."/>
            <person name="Lee Y.-J."/>
            <person name="Ko J."/>
            <person name="Kim S.-G."/>
        </authorList>
    </citation>
    <scope>NUCLEOTIDE SEQUENCE</scope>
    <source>
        <strain evidence="1">KCTC 25031</strain>
    </source>
</reference>
<gene>
    <name evidence="1" type="ORF">K4L44_08500</name>
</gene>
<evidence type="ECO:0000313" key="2">
    <source>
        <dbReference type="Proteomes" id="UP000826212"/>
    </source>
</evidence>